<feature type="region of interest" description="Disordered" evidence="5">
    <location>
        <begin position="31"/>
        <end position="67"/>
    </location>
</feature>
<reference evidence="7" key="1">
    <citation type="journal article" date="2022" name="bioRxiv">
        <title>Sequencing and chromosome-scale assembly of the giantPleurodeles waltlgenome.</title>
        <authorList>
            <person name="Brown T."/>
            <person name="Elewa A."/>
            <person name="Iarovenko S."/>
            <person name="Subramanian E."/>
            <person name="Araus A.J."/>
            <person name="Petzold A."/>
            <person name="Susuki M."/>
            <person name="Suzuki K.-i.T."/>
            <person name="Hayashi T."/>
            <person name="Toyoda A."/>
            <person name="Oliveira C."/>
            <person name="Osipova E."/>
            <person name="Leigh N.D."/>
            <person name="Simon A."/>
            <person name="Yun M.H."/>
        </authorList>
    </citation>
    <scope>NUCLEOTIDE SEQUENCE</scope>
    <source>
        <strain evidence="7">20211129_DDA</strain>
        <tissue evidence="7">Liver</tissue>
    </source>
</reference>
<evidence type="ECO:0000256" key="4">
    <source>
        <dbReference type="PROSITE-ProRule" id="PRU00027"/>
    </source>
</evidence>
<dbReference type="Proteomes" id="UP001066276">
    <property type="component" value="Chromosome 10"/>
</dbReference>
<keyword evidence="8" id="KW-1185">Reference proteome</keyword>
<evidence type="ECO:0000256" key="5">
    <source>
        <dbReference type="SAM" id="MobiDB-lite"/>
    </source>
</evidence>
<dbReference type="AlphaFoldDB" id="A0AAV7M6L8"/>
<accession>A0AAV7M6L8</accession>
<comment type="caution">
    <text evidence="7">The sequence shown here is derived from an EMBL/GenBank/DDBJ whole genome shotgun (WGS) entry which is preliminary data.</text>
</comment>
<dbReference type="GO" id="GO:0008270">
    <property type="term" value="F:zinc ion binding"/>
    <property type="evidence" value="ECO:0007669"/>
    <property type="project" value="UniProtKB-KW"/>
</dbReference>
<proteinExistence type="predicted"/>
<feature type="region of interest" description="Disordered" evidence="5">
    <location>
        <begin position="250"/>
        <end position="273"/>
    </location>
</feature>
<keyword evidence="2 4" id="KW-0863">Zinc-finger</keyword>
<feature type="region of interest" description="Disordered" evidence="5">
    <location>
        <begin position="295"/>
        <end position="370"/>
    </location>
</feature>
<feature type="compositionally biased region" description="Basic and acidic residues" evidence="5">
    <location>
        <begin position="336"/>
        <end position="345"/>
    </location>
</feature>
<organism evidence="7 8">
    <name type="scientific">Pleurodeles waltl</name>
    <name type="common">Iberian ribbed newt</name>
    <dbReference type="NCBI Taxonomy" id="8319"/>
    <lineage>
        <taxon>Eukaryota</taxon>
        <taxon>Metazoa</taxon>
        <taxon>Chordata</taxon>
        <taxon>Craniata</taxon>
        <taxon>Vertebrata</taxon>
        <taxon>Euteleostomi</taxon>
        <taxon>Amphibia</taxon>
        <taxon>Batrachia</taxon>
        <taxon>Caudata</taxon>
        <taxon>Salamandroidea</taxon>
        <taxon>Salamandridae</taxon>
        <taxon>Pleurodelinae</taxon>
        <taxon>Pleurodeles</taxon>
    </lineage>
</organism>
<dbReference type="GO" id="GO:0003677">
    <property type="term" value="F:DNA binding"/>
    <property type="evidence" value="ECO:0007669"/>
    <property type="project" value="InterPro"/>
</dbReference>
<dbReference type="GO" id="GO:0005634">
    <property type="term" value="C:nucleus"/>
    <property type="evidence" value="ECO:0007669"/>
    <property type="project" value="TreeGrafter"/>
</dbReference>
<dbReference type="InterPro" id="IPR036236">
    <property type="entry name" value="Znf_C2H2_sf"/>
</dbReference>
<evidence type="ECO:0000313" key="7">
    <source>
        <dbReference type="EMBL" id="KAJ1098769.1"/>
    </source>
</evidence>
<dbReference type="SMART" id="SM00614">
    <property type="entry name" value="ZnF_BED"/>
    <property type="match status" value="1"/>
</dbReference>
<dbReference type="EMBL" id="JANPWB010000014">
    <property type="protein sequence ID" value="KAJ1098769.1"/>
    <property type="molecule type" value="Genomic_DNA"/>
</dbReference>
<evidence type="ECO:0000256" key="3">
    <source>
        <dbReference type="ARBA" id="ARBA00022833"/>
    </source>
</evidence>
<dbReference type="SUPFAM" id="SSF57667">
    <property type="entry name" value="beta-beta-alpha zinc fingers"/>
    <property type="match status" value="1"/>
</dbReference>
<dbReference type="PANTHER" id="PTHR47241:SF1">
    <property type="entry name" value="BED-TYPE DOMAIN-CONTAINING PROTEIN"/>
    <property type="match status" value="1"/>
</dbReference>
<sequence>MTREGWHGWRWKTQCIASVCRVLKLKFTASKGRRKRKGPSSGLPNPVLRSSAQKEASEVNDFEPDELTSTVGVSSTIETHLPTISVATSHTESVPEIEIKLESSDEDDEKCRRKFKGPQVLHAFEQEETEKAKANTVSHRGSRWRNNSYVEIEQSPSEMDGSLGELKDPADIHVCPLAKPPGTKGRKSISEVWLFFYPDPTDVSIANCSLCGLSMRRVKHGAYFATAPLRRHLEAKHPMEWGQRDEMNQEMVEGGRDEEEEVEGQDEGDHDPRELFLPAYAGQHQMLNAPSTSLAPMHENAVPTNDYSSESSEENEEDEGKESTGSLSTEVLPESQVEKGSERRVGRPAKSQGRGSKASAKCPRKTRDLGKAFLGISEANTINKKDRLDW</sequence>
<keyword evidence="3" id="KW-0862">Zinc</keyword>
<protein>
    <recommendedName>
        <fullName evidence="6">BED-type domain-containing protein</fullName>
    </recommendedName>
</protein>
<dbReference type="PROSITE" id="PS50808">
    <property type="entry name" value="ZF_BED"/>
    <property type="match status" value="1"/>
</dbReference>
<dbReference type="PANTHER" id="PTHR47241">
    <property type="entry name" value="FINGER PROTEIN, PUTATIVE-RELATED"/>
    <property type="match status" value="1"/>
</dbReference>
<dbReference type="InterPro" id="IPR003656">
    <property type="entry name" value="Znf_BED"/>
</dbReference>
<evidence type="ECO:0000256" key="2">
    <source>
        <dbReference type="ARBA" id="ARBA00022771"/>
    </source>
</evidence>
<evidence type="ECO:0000259" key="6">
    <source>
        <dbReference type="PROSITE" id="PS50808"/>
    </source>
</evidence>
<name>A0AAV7M6L8_PLEWA</name>
<feature type="domain" description="BED-type" evidence="6">
    <location>
        <begin position="187"/>
        <end position="244"/>
    </location>
</feature>
<feature type="compositionally biased region" description="Acidic residues" evidence="5">
    <location>
        <begin position="256"/>
        <end position="269"/>
    </location>
</feature>
<gene>
    <name evidence="7" type="ORF">NDU88_003876</name>
</gene>
<feature type="compositionally biased region" description="Acidic residues" evidence="5">
    <location>
        <begin position="311"/>
        <end position="320"/>
    </location>
</feature>
<evidence type="ECO:0000256" key="1">
    <source>
        <dbReference type="ARBA" id="ARBA00022723"/>
    </source>
</evidence>
<dbReference type="InterPro" id="IPR052865">
    <property type="entry name" value="Zinc_finger_BED"/>
</dbReference>
<keyword evidence="1" id="KW-0479">Metal-binding</keyword>
<evidence type="ECO:0000313" key="8">
    <source>
        <dbReference type="Proteomes" id="UP001066276"/>
    </source>
</evidence>